<keyword evidence="8" id="KW-0902">Two-component regulatory system</keyword>
<dbReference type="AlphaFoldDB" id="A0A5K7ZIZ5"/>
<dbReference type="InterPro" id="IPR005467">
    <property type="entry name" value="His_kinase_dom"/>
</dbReference>
<evidence type="ECO:0000259" key="11">
    <source>
        <dbReference type="PROSITE" id="PS50109"/>
    </source>
</evidence>
<keyword evidence="7" id="KW-0067">ATP-binding</keyword>
<keyword evidence="9" id="KW-0812">Transmembrane</keyword>
<keyword evidence="4" id="KW-0808">Transferase</keyword>
<keyword evidence="6" id="KW-0418">Kinase</keyword>
<dbReference type="SMART" id="SM00387">
    <property type="entry name" value="HATPase_c"/>
    <property type="match status" value="1"/>
</dbReference>
<dbReference type="Pfam" id="PF00497">
    <property type="entry name" value="SBP_bac_3"/>
    <property type="match status" value="1"/>
</dbReference>
<dbReference type="SUPFAM" id="SSF55874">
    <property type="entry name" value="ATPase domain of HSP90 chaperone/DNA topoisomerase II/histidine kinase"/>
    <property type="match status" value="1"/>
</dbReference>
<dbReference type="Pfam" id="PF02518">
    <property type="entry name" value="HATPase_c"/>
    <property type="match status" value="1"/>
</dbReference>
<evidence type="ECO:0000256" key="3">
    <source>
        <dbReference type="ARBA" id="ARBA00022553"/>
    </source>
</evidence>
<evidence type="ECO:0000256" key="2">
    <source>
        <dbReference type="ARBA" id="ARBA00012438"/>
    </source>
</evidence>
<dbReference type="GO" id="GO:0005524">
    <property type="term" value="F:ATP binding"/>
    <property type="evidence" value="ECO:0007669"/>
    <property type="project" value="UniProtKB-KW"/>
</dbReference>
<dbReference type="KEGG" id="dwd:DSCW_34540"/>
<dbReference type="Gene3D" id="3.40.190.10">
    <property type="entry name" value="Periplasmic binding protein-like II"/>
    <property type="match status" value="2"/>
</dbReference>
<keyword evidence="5" id="KW-0547">Nucleotide-binding</keyword>
<evidence type="ECO:0000256" key="8">
    <source>
        <dbReference type="ARBA" id="ARBA00023012"/>
    </source>
</evidence>
<evidence type="ECO:0000256" key="6">
    <source>
        <dbReference type="ARBA" id="ARBA00022777"/>
    </source>
</evidence>
<dbReference type="SMART" id="SM00388">
    <property type="entry name" value="HisKA"/>
    <property type="match status" value="1"/>
</dbReference>
<dbReference type="InterPro" id="IPR000014">
    <property type="entry name" value="PAS"/>
</dbReference>
<evidence type="ECO:0000256" key="10">
    <source>
        <dbReference type="SAM" id="SignalP"/>
    </source>
</evidence>
<evidence type="ECO:0000256" key="1">
    <source>
        <dbReference type="ARBA" id="ARBA00000085"/>
    </source>
</evidence>
<feature type="chain" id="PRO_5024448696" description="histidine kinase" evidence="10">
    <location>
        <begin position="34"/>
        <end position="664"/>
    </location>
</feature>
<dbReference type="PROSITE" id="PS50112">
    <property type="entry name" value="PAS"/>
    <property type="match status" value="1"/>
</dbReference>
<gene>
    <name evidence="13" type="ORF">DSCW_34540</name>
</gene>
<name>A0A5K7ZIZ5_9BACT</name>
<dbReference type="Gene3D" id="3.30.450.20">
    <property type="entry name" value="PAS domain"/>
    <property type="match status" value="1"/>
</dbReference>
<proteinExistence type="predicted"/>
<dbReference type="InterPro" id="IPR003661">
    <property type="entry name" value="HisK_dim/P_dom"/>
</dbReference>
<dbReference type="SUPFAM" id="SSF53850">
    <property type="entry name" value="Periplasmic binding protein-like II"/>
    <property type="match status" value="1"/>
</dbReference>
<evidence type="ECO:0000256" key="5">
    <source>
        <dbReference type="ARBA" id="ARBA00022741"/>
    </source>
</evidence>
<protein>
    <recommendedName>
        <fullName evidence="2">histidine kinase</fullName>
        <ecNumber evidence="2">2.7.13.3</ecNumber>
    </recommendedName>
</protein>
<dbReference type="OrthoDB" id="5479699at2"/>
<comment type="catalytic activity">
    <reaction evidence="1">
        <text>ATP + protein L-histidine = ADP + protein N-phospho-L-histidine.</text>
        <dbReference type="EC" id="2.7.13.3"/>
    </reaction>
</comment>
<dbReference type="EC" id="2.7.13.3" evidence="2"/>
<dbReference type="PRINTS" id="PR00344">
    <property type="entry name" value="BCTRLSENSOR"/>
</dbReference>
<dbReference type="EMBL" id="AP021875">
    <property type="protein sequence ID" value="BBO76037.1"/>
    <property type="molecule type" value="Genomic_DNA"/>
</dbReference>
<dbReference type="SUPFAM" id="SSF55785">
    <property type="entry name" value="PYP-like sensor domain (PAS domain)"/>
    <property type="match status" value="1"/>
</dbReference>
<keyword evidence="3" id="KW-0597">Phosphoprotein</keyword>
<dbReference type="Pfam" id="PF00512">
    <property type="entry name" value="HisKA"/>
    <property type="match status" value="1"/>
</dbReference>
<feature type="domain" description="PAS" evidence="12">
    <location>
        <begin position="306"/>
        <end position="376"/>
    </location>
</feature>
<dbReference type="SMART" id="SM00062">
    <property type="entry name" value="PBPb"/>
    <property type="match status" value="1"/>
</dbReference>
<evidence type="ECO:0000313" key="14">
    <source>
        <dbReference type="Proteomes" id="UP000427769"/>
    </source>
</evidence>
<dbReference type="InterPro" id="IPR013767">
    <property type="entry name" value="PAS_fold"/>
</dbReference>
<dbReference type="InterPro" id="IPR036890">
    <property type="entry name" value="HATPase_C_sf"/>
</dbReference>
<evidence type="ECO:0000256" key="9">
    <source>
        <dbReference type="SAM" id="Phobius"/>
    </source>
</evidence>
<dbReference type="GO" id="GO:0000155">
    <property type="term" value="F:phosphorelay sensor kinase activity"/>
    <property type="evidence" value="ECO:0007669"/>
    <property type="project" value="InterPro"/>
</dbReference>
<evidence type="ECO:0000256" key="4">
    <source>
        <dbReference type="ARBA" id="ARBA00022679"/>
    </source>
</evidence>
<dbReference type="GO" id="GO:0006355">
    <property type="term" value="P:regulation of DNA-templated transcription"/>
    <property type="evidence" value="ECO:0007669"/>
    <property type="project" value="InterPro"/>
</dbReference>
<dbReference type="InterPro" id="IPR001638">
    <property type="entry name" value="Solute-binding_3/MltF_N"/>
</dbReference>
<dbReference type="CDD" id="cd00082">
    <property type="entry name" value="HisKA"/>
    <property type="match status" value="1"/>
</dbReference>
<accession>A0A5K7ZIZ5</accession>
<evidence type="ECO:0000256" key="7">
    <source>
        <dbReference type="ARBA" id="ARBA00022840"/>
    </source>
</evidence>
<dbReference type="SUPFAM" id="SSF47384">
    <property type="entry name" value="Homodimeric domain of signal transducing histidine kinase"/>
    <property type="match status" value="1"/>
</dbReference>
<dbReference type="Gene3D" id="3.30.565.10">
    <property type="entry name" value="Histidine kinase-like ATPase, C-terminal domain"/>
    <property type="match status" value="1"/>
</dbReference>
<keyword evidence="14" id="KW-1185">Reference proteome</keyword>
<feature type="transmembrane region" description="Helical" evidence="9">
    <location>
        <begin position="267"/>
        <end position="292"/>
    </location>
</feature>
<dbReference type="InterPro" id="IPR004358">
    <property type="entry name" value="Sig_transdc_His_kin-like_C"/>
</dbReference>
<dbReference type="InterPro" id="IPR003594">
    <property type="entry name" value="HATPase_dom"/>
</dbReference>
<dbReference type="NCBIfam" id="TIGR00229">
    <property type="entry name" value="sensory_box"/>
    <property type="match status" value="1"/>
</dbReference>
<dbReference type="Proteomes" id="UP000427769">
    <property type="component" value="Chromosome"/>
</dbReference>
<evidence type="ECO:0000259" key="12">
    <source>
        <dbReference type="PROSITE" id="PS50112"/>
    </source>
</evidence>
<feature type="signal peptide" evidence="10">
    <location>
        <begin position="1"/>
        <end position="33"/>
    </location>
</feature>
<dbReference type="Gene3D" id="1.10.287.130">
    <property type="match status" value="1"/>
</dbReference>
<dbReference type="InterPro" id="IPR035965">
    <property type="entry name" value="PAS-like_dom_sf"/>
</dbReference>
<feature type="domain" description="Histidine kinase" evidence="11">
    <location>
        <begin position="443"/>
        <end position="653"/>
    </location>
</feature>
<dbReference type="RefSeq" id="WP_155304898.1">
    <property type="nucleotide sequence ID" value="NZ_AP021875.1"/>
</dbReference>
<keyword evidence="9" id="KW-0472">Membrane</keyword>
<organism evidence="13 14">
    <name type="scientific">Desulfosarcina widdelii</name>
    <dbReference type="NCBI Taxonomy" id="947919"/>
    <lineage>
        <taxon>Bacteria</taxon>
        <taxon>Pseudomonadati</taxon>
        <taxon>Thermodesulfobacteriota</taxon>
        <taxon>Desulfobacteria</taxon>
        <taxon>Desulfobacterales</taxon>
        <taxon>Desulfosarcinaceae</taxon>
        <taxon>Desulfosarcina</taxon>
    </lineage>
</organism>
<dbReference type="PANTHER" id="PTHR43065:SF42">
    <property type="entry name" value="TWO-COMPONENT SENSOR PPRA"/>
    <property type="match status" value="1"/>
</dbReference>
<dbReference type="CDD" id="cd00075">
    <property type="entry name" value="HATPase"/>
    <property type="match status" value="1"/>
</dbReference>
<dbReference type="InterPro" id="IPR036097">
    <property type="entry name" value="HisK_dim/P_sf"/>
</dbReference>
<dbReference type="PROSITE" id="PS50109">
    <property type="entry name" value="HIS_KIN"/>
    <property type="match status" value="1"/>
</dbReference>
<sequence>MNPMSAPNNLNARRPPWLCSLLVWLVLALPATAAAQKHLRIGVPMGFPPFSYQDEGESEVRGYSVDVLNILSAELSTEPRFLVGRNEDLLRALQDGELDLVVGIALTESQRQDFSTLEILIYVKRYLFVHHPDKAADRTSQNAIKSVIVRDQPYVTSIIGDNGNDFIQARTVKEALMIVNSGQAREFVDYSDQMATYLIGKFGLQNVRQAGVRMGRFPFTMIIAKNNEPLNSGLSKALGQAIKSGQLGQVREKWLGKSYASYLWQRFAPLVVLIAGTVAALGLLLVLWHIALTRKVAQVTNRLRVSEERHRQLIESSPDMVLLINKTGLIRLANQSAVDKLQIPRDQLLASNLKTMVLPKDKEKFDDFLDTLFSKQIASLETKLTNFNGRRIHAEFVAARLRRSIEEERLACCFARDLTKRKLMERELIASERLATIGKIAAGVAHEVNNPIGIILAHAEDMISGELDDEESRESLTAIRRNALRAGNITRALLDQASSGVSSRTDLDISALLEECLHFLKPRLKKISLIRHLKTERYWTQGDWNQLQQVFINLFLNAIESMSGAGIIRVSLDRVDRNGAGWHRIRIEDSGKGIPAHQRRRIFDPFYTEGKSQGVGLGLFVVAKIVGSHGGRVFADDSELGGGTINVELPVNVEEQNGNPSTDR</sequence>
<dbReference type="Pfam" id="PF00989">
    <property type="entry name" value="PAS"/>
    <property type="match status" value="1"/>
</dbReference>
<dbReference type="SMART" id="SM00091">
    <property type="entry name" value="PAS"/>
    <property type="match status" value="1"/>
</dbReference>
<evidence type="ECO:0000313" key="13">
    <source>
        <dbReference type="EMBL" id="BBO76037.1"/>
    </source>
</evidence>
<reference evidence="13 14" key="1">
    <citation type="submission" date="2019-11" db="EMBL/GenBank/DDBJ databases">
        <title>Comparative genomics of hydrocarbon-degrading Desulfosarcina strains.</title>
        <authorList>
            <person name="Watanabe M."/>
            <person name="Kojima H."/>
            <person name="Fukui M."/>
        </authorList>
    </citation>
    <scope>NUCLEOTIDE SEQUENCE [LARGE SCALE GENOMIC DNA]</scope>
    <source>
        <strain evidence="13 14">PP31</strain>
    </source>
</reference>
<keyword evidence="9" id="KW-1133">Transmembrane helix</keyword>
<dbReference type="PANTHER" id="PTHR43065">
    <property type="entry name" value="SENSOR HISTIDINE KINASE"/>
    <property type="match status" value="1"/>
</dbReference>
<keyword evidence="10" id="KW-0732">Signal</keyword>
<dbReference type="CDD" id="cd00130">
    <property type="entry name" value="PAS"/>
    <property type="match status" value="1"/>
</dbReference>